<keyword evidence="2" id="KW-0378">Hydrolase</keyword>
<dbReference type="RefSeq" id="WP_093965476.1">
    <property type="nucleotide sequence ID" value="NZ_FXYG01000006.1"/>
</dbReference>
<dbReference type="EC" id="3.5.2.6" evidence="2"/>
<reference evidence="3" key="1">
    <citation type="submission" date="2017-05" db="EMBL/GenBank/DDBJ databases">
        <authorList>
            <person name="Rodrigo-Torres L."/>
            <person name="Arahal R. D."/>
            <person name="Lucena T."/>
        </authorList>
    </citation>
    <scope>NUCLEOTIDE SEQUENCE [LARGE SCALE GENOMIC DNA]</scope>
    <source>
        <strain evidence="3">CECT 8715</strain>
    </source>
</reference>
<dbReference type="InterPro" id="IPR050767">
    <property type="entry name" value="Sel1_AlgK"/>
</dbReference>
<gene>
    <name evidence="2" type="primary">hcpC</name>
    <name evidence="2" type="ORF">RUA8715_03829</name>
</gene>
<keyword evidence="3" id="KW-1185">Reference proteome</keyword>
<dbReference type="SUPFAM" id="SSF81901">
    <property type="entry name" value="HCP-like"/>
    <property type="match status" value="2"/>
</dbReference>
<feature type="chain" id="PRO_5012376031" evidence="1">
    <location>
        <begin position="22"/>
        <end position="418"/>
    </location>
</feature>
<dbReference type="InterPro" id="IPR011990">
    <property type="entry name" value="TPR-like_helical_dom_sf"/>
</dbReference>
<dbReference type="AlphaFoldDB" id="A0A238L3M1"/>
<dbReference type="InterPro" id="IPR006597">
    <property type="entry name" value="Sel1-like"/>
</dbReference>
<dbReference type="Gene3D" id="1.25.40.10">
    <property type="entry name" value="Tetratricopeptide repeat domain"/>
    <property type="match status" value="2"/>
</dbReference>
<evidence type="ECO:0000313" key="3">
    <source>
        <dbReference type="Proteomes" id="UP000202485"/>
    </source>
</evidence>
<name>A0A238L3M1_9RHOB</name>
<keyword evidence="1" id="KW-0732">Signal</keyword>
<dbReference type="GO" id="GO:0008800">
    <property type="term" value="F:beta-lactamase activity"/>
    <property type="evidence" value="ECO:0007669"/>
    <property type="project" value="UniProtKB-EC"/>
</dbReference>
<dbReference type="Proteomes" id="UP000202485">
    <property type="component" value="Unassembled WGS sequence"/>
</dbReference>
<feature type="signal peptide" evidence="1">
    <location>
        <begin position="1"/>
        <end position="21"/>
    </location>
</feature>
<evidence type="ECO:0000256" key="1">
    <source>
        <dbReference type="SAM" id="SignalP"/>
    </source>
</evidence>
<accession>A0A238L3M1</accession>
<proteinExistence type="predicted"/>
<sequence>MIRLGVVASAAVLAGAGAVWAGETDCGEARLVWADVKDSGSAAAIQSFAEVYAECPIYSQLAREQLAEFNEGAPELEEVSAPKEETRRLLVTDLRNRPEPDPDDPPYEPDYSDGEYECLMAAAAPGQSPYFDGVEWADVDAENAMAICADLLLKDQNVDAEVVAAFGRALMKGGKLEMALEFSELAAMEGSGLAMNTLASLYNEGEIVPENDETAFGWYMAAADAGLSMGMHNVAYGYEHGDGVAPDIDRALEYYERAAYYGYGPSMVRLGVFHRDGTHVAQDMDRAVDYLERAADHGNVDAAVHLGLIYETGQNGYPKDIEKAVEYYFQAAEEDDVVALHNLGSLTYHGRDGVPHDTQAAFVLWGRAAELGHMASQRKFGRLLHEAGEIEGALKYYRLAAEQGDDVAKKLIREIEGD</sequence>
<dbReference type="PANTHER" id="PTHR11102:SF160">
    <property type="entry name" value="ERAD-ASSOCIATED E3 UBIQUITIN-PROTEIN LIGASE COMPONENT HRD3"/>
    <property type="match status" value="1"/>
</dbReference>
<evidence type="ECO:0000313" key="2">
    <source>
        <dbReference type="EMBL" id="SMX49619.1"/>
    </source>
</evidence>
<dbReference type="PANTHER" id="PTHR11102">
    <property type="entry name" value="SEL-1-LIKE PROTEIN"/>
    <property type="match status" value="1"/>
</dbReference>
<dbReference type="Pfam" id="PF08238">
    <property type="entry name" value="Sel1"/>
    <property type="match status" value="6"/>
</dbReference>
<dbReference type="SMART" id="SM00671">
    <property type="entry name" value="SEL1"/>
    <property type="match status" value="6"/>
</dbReference>
<dbReference type="OrthoDB" id="5295703at2"/>
<dbReference type="EMBL" id="FXYG01000006">
    <property type="protein sequence ID" value="SMX49619.1"/>
    <property type="molecule type" value="Genomic_DNA"/>
</dbReference>
<organism evidence="2 3">
    <name type="scientific">Ruegeria arenilitoris</name>
    <dbReference type="NCBI Taxonomy" id="1173585"/>
    <lineage>
        <taxon>Bacteria</taxon>
        <taxon>Pseudomonadati</taxon>
        <taxon>Pseudomonadota</taxon>
        <taxon>Alphaproteobacteria</taxon>
        <taxon>Rhodobacterales</taxon>
        <taxon>Roseobacteraceae</taxon>
        <taxon>Ruegeria</taxon>
    </lineage>
</organism>
<protein>
    <submittedName>
        <fullName evidence="2">Putative beta-lactamase HcpC</fullName>
        <ecNumber evidence="2">3.5.2.6</ecNumber>
    </submittedName>
</protein>